<organism evidence="1 2">
    <name type="scientific">Candidatus Cryptobacteroides faecipullorum</name>
    <dbReference type="NCBI Taxonomy" id="2840764"/>
    <lineage>
        <taxon>Bacteria</taxon>
        <taxon>Pseudomonadati</taxon>
        <taxon>Bacteroidota</taxon>
        <taxon>Bacteroidia</taxon>
        <taxon>Bacteroidales</taxon>
        <taxon>Candidatus Cryptobacteroides</taxon>
    </lineage>
</organism>
<dbReference type="EMBL" id="JADIMH010000063">
    <property type="protein sequence ID" value="MBO8467913.1"/>
    <property type="molecule type" value="Genomic_DNA"/>
</dbReference>
<protein>
    <submittedName>
        <fullName evidence="1">Uncharacterized protein</fullName>
    </submittedName>
</protein>
<sequence>MSAAPIAIRGLWMVVMKWIFGKVFDSTFRNGVTRTDVGLLCLSGRFLSPVAGLPVADWPQPVWK</sequence>
<name>A0A9D9NC31_9BACT</name>
<evidence type="ECO:0000313" key="2">
    <source>
        <dbReference type="Proteomes" id="UP000823660"/>
    </source>
</evidence>
<proteinExistence type="predicted"/>
<comment type="caution">
    <text evidence="1">The sequence shown here is derived from an EMBL/GenBank/DDBJ whole genome shotgun (WGS) entry which is preliminary data.</text>
</comment>
<accession>A0A9D9NC31</accession>
<reference evidence="1" key="1">
    <citation type="submission" date="2020-10" db="EMBL/GenBank/DDBJ databases">
        <authorList>
            <person name="Gilroy R."/>
        </authorList>
    </citation>
    <scope>NUCLEOTIDE SEQUENCE</scope>
    <source>
        <strain evidence="1">B1-15692</strain>
    </source>
</reference>
<gene>
    <name evidence="1" type="ORF">IAB99_09185</name>
</gene>
<dbReference type="AlphaFoldDB" id="A0A9D9NC31"/>
<dbReference type="Proteomes" id="UP000823660">
    <property type="component" value="Unassembled WGS sequence"/>
</dbReference>
<reference evidence="1" key="2">
    <citation type="journal article" date="2021" name="PeerJ">
        <title>Extensive microbial diversity within the chicken gut microbiome revealed by metagenomics and culture.</title>
        <authorList>
            <person name="Gilroy R."/>
            <person name="Ravi A."/>
            <person name="Getino M."/>
            <person name="Pursley I."/>
            <person name="Horton D.L."/>
            <person name="Alikhan N.F."/>
            <person name="Baker D."/>
            <person name="Gharbi K."/>
            <person name="Hall N."/>
            <person name="Watson M."/>
            <person name="Adriaenssens E.M."/>
            <person name="Foster-Nyarko E."/>
            <person name="Jarju S."/>
            <person name="Secka A."/>
            <person name="Antonio M."/>
            <person name="Oren A."/>
            <person name="Chaudhuri R.R."/>
            <person name="La Ragione R."/>
            <person name="Hildebrand F."/>
            <person name="Pallen M.J."/>
        </authorList>
    </citation>
    <scope>NUCLEOTIDE SEQUENCE</scope>
    <source>
        <strain evidence="1">B1-15692</strain>
    </source>
</reference>
<evidence type="ECO:0000313" key="1">
    <source>
        <dbReference type="EMBL" id="MBO8467913.1"/>
    </source>
</evidence>